<evidence type="ECO:0000256" key="2">
    <source>
        <dbReference type="ARBA" id="ARBA00022737"/>
    </source>
</evidence>
<gene>
    <name evidence="6" type="ORF">UABAM_01356</name>
</gene>
<evidence type="ECO:0000313" key="7">
    <source>
        <dbReference type="Proteomes" id="UP000326354"/>
    </source>
</evidence>
<evidence type="ECO:0000256" key="3">
    <source>
        <dbReference type="PROSITE-ProRule" id="PRU00221"/>
    </source>
</evidence>
<evidence type="ECO:0000256" key="1">
    <source>
        <dbReference type="ARBA" id="ARBA00022574"/>
    </source>
</evidence>
<dbReference type="Gene3D" id="3.40.50.300">
    <property type="entry name" value="P-loop containing nucleotide triphosphate hydrolases"/>
    <property type="match status" value="1"/>
</dbReference>
<dbReference type="InterPro" id="IPR001680">
    <property type="entry name" value="WD40_rpt"/>
</dbReference>
<feature type="domain" description="NACHT" evidence="5">
    <location>
        <begin position="227"/>
        <end position="351"/>
    </location>
</feature>
<feature type="repeat" description="WD" evidence="3">
    <location>
        <begin position="713"/>
        <end position="752"/>
    </location>
</feature>
<dbReference type="Pfam" id="PF23414">
    <property type="entry name" value="Beta-prop_EML_2"/>
    <property type="match status" value="1"/>
</dbReference>
<dbReference type="InterPro" id="IPR007111">
    <property type="entry name" value="NACHT_NTPase"/>
</dbReference>
<dbReference type="SUPFAM" id="SSF52540">
    <property type="entry name" value="P-loop containing nucleoside triphosphate hydrolases"/>
    <property type="match status" value="1"/>
</dbReference>
<dbReference type="Pfam" id="PF00400">
    <property type="entry name" value="WD40"/>
    <property type="match status" value="2"/>
</dbReference>
<dbReference type="KEGG" id="uam:UABAM_01356"/>
<dbReference type="Pfam" id="PF12894">
    <property type="entry name" value="ANAPC4_WD40"/>
    <property type="match status" value="1"/>
</dbReference>
<dbReference type="EMBL" id="AP019860">
    <property type="protein sequence ID" value="BBM83013.1"/>
    <property type="molecule type" value="Genomic_DNA"/>
</dbReference>
<dbReference type="SUPFAM" id="SSF50978">
    <property type="entry name" value="WD40 repeat-like"/>
    <property type="match status" value="2"/>
</dbReference>
<dbReference type="PROSITE" id="PS50294">
    <property type="entry name" value="WD_REPEATS_REGION"/>
    <property type="match status" value="6"/>
</dbReference>
<name>A0A5S9F2D9_UABAM</name>
<protein>
    <recommendedName>
        <fullName evidence="5">NACHT domain-containing protein</fullName>
    </recommendedName>
</protein>
<dbReference type="AlphaFoldDB" id="A0A5S9F2D9"/>
<keyword evidence="2" id="KW-0677">Repeat</keyword>
<proteinExistence type="predicted"/>
<dbReference type="InterPro" id="IPR024977">
    <property type="entry name" value="Apc4-like_WD40_dom"/>
</dbReference>
<dbReference type="Pfam" id="PF05729">
    <property type="entry name" value="NACHT"/>
    <property type="match status" value="1"/>
</dbReference>
<dbReference type="PROSITE" id="PS50837">
    <property type="entry name" value="NACHT"/>
    <property type="match status" value="1"/>
</dbReference>
<dbReference type="OrthoDB" id="251024at2"/>
<dbReference type="InterPro" id="IPR019775">
    <property type="entry name" value="WD40_repeat_CS"/>
</dbReference>
<feature type="repeat" description="WD" evidence="3">
    <location>
        <begin position="961"/>
        <end position="992"/>
    </location>
</feature>
<feature type="repeat" description="WD" evidence="3">
    <location>
        <begin position="835"/>
        <end position="876"/>
    </location>
</feature>
<feature type="repeat" description="WD" evidence="3">
    <location>
        <begin position="877"/>
        <end position="918"/>
    </location>
</feature>
<dbReference type="RefSeq" id="WP_151967238.1">
    <property type="nucleotide sequence ID" value="NZ_AP019860.1"/>
</dbReference>
<dbReference type="PANTHER" id="PTHR19848">
    <property type="entry name" value="WD40 REPEAT PROTEIN"/>
    <property type="match status" value="1"/>
</dbReference>
<sequence>MKTNWKILKVFLSSTFKDLELTRDRLANIFETIERTILKRSLTIRPYDLRWRDRHSDEPIVEWCIRMVRQCDYFIGILGNRYGWRPPYRADGKENTINISMTEMEIKEALATIPRENRFFCFTSFQDIEDENEEDIKAMEKLKEFLRSKKETIFECDSLEQLMQCIEQKFTETVDAQFPPDVIVTAEQLSRLEALDEFIEEKLKGFVGRQKDIEDLCNFAVGEERANYLVVNAVAGTGKSALMGKFMRHIDEQKNMVRIAHFLSIDGGAREVKEILLSLVDQLHSNQIITEEPESEIKSLRNQLQEALENYDKQLLLIIDGIDEVEEDGRSLFWLPRNLPQNIRVVVTTRPVDTLEVLNTYPFVQTKHLEVLHERDIAQIIDNYMKEHQLQYNEQDREILQKNCAGNPLYLKVGLDELRASGTSVAQLAMTVDALFHQILNRLEEKYQQKFDKTGVGVSAKEFFEKYLGFIAAGRTGVLEKELQDILKIGDDLLLPISKSLSNFIITRSGFLNFFHPEFERTIKARIGKQKMRGMHEELATYFSHKGLDYVRSLDELPYQLQWSEQYSELLKLLTSIVFLEGKGQRNLIQGLREDFRLALDNQVVAVPENCRVEISPDICVDRNTIRLMYKALEIDFHLLQQQPQSIFHCLWNRCYWHDCPELAQRYQLEISSVEKMYKLAEKWRREITPRKLWLRSLRPLPQRMDSAIMSTLRGHSKPIQQIHIHKHKAASAGQDHSVKIWDLKTEICLFTLKHRHQVNSVNWHPQGNYLASAAEDGCVKIWNAQTGEEIHNWDHTGSVSSVKWSHDGSYIASGSRDGQVRVWSLDKKEIIATLEGHKGGVFCVDWHPDDDLIASASKDRNINIWKWQEQQCVAVLRGHSERIFSVSWSHDGLYLASGAHDNEVRIWDFTKEKCTATFRNHTNVVNDVQWHPQKNVLASASQDKTIRIWDIESGEQLSCLEGADGKIGCVAWTANNDLISGGDDHLIRLWNPKVAQFTIPFEEQHTKIRTIAWHPKGTHVASVLENGHVQIWDVEKAKIFCTLRTAPQTFDAVWIDDEQLATLDTDITVWLWEKQRREEQLEFQSNKQLFQKWKSCTVVSGTHAVQEEPQSTLVMCDEGKMSYFPAPLSHAVCLESGYLSGHSQAYLYLFEIMKESFASE</sequence>
<dbReference type="InterPro" id="IPR015943">
    <property type="entry name" value="WD40/YVTN_repeat-like_dom_sf"/>
</dbReference>
<evidence type="ECO:0000259" key="5">
    <source>
        <dbReference type="PROSITE" id="PS50837"/>
    </source>
</evidence>
<keyword evidence="4" id="KW-0175">Coiled coil</keyword>
<dbReference type="Pfam" id="PF13271">
    <property type="entry name" value="DUF4062"/>
    <property type="match status" value="1"/>
</dbReference>
<reference evidence="6 7" key="1">
    <citation type="submission" date="2019-08" db="EMBL/GenBank/DDBJ databases">
        <title>Complete genome sequence of Candidatus Uab amorphum.</title>
        <authorList>
            <person name="Shiratori T."/>
            <person name="Suzuki S."/>
            <person name="Kakizawa Y."/>
            <person name="Ishida K."/>
        </authorList>
    </citation>
    <scope>NUCLEOTIDE SEQUENCE [LARGE SCALE GENOMIC DNA]</scope>
    <source>
        <strain evidence="6 7">SRT547</strain>
    </source>
</reference>
<dbReference type="PROSITE" id="PS50082">
    <property type="entry name" value="WD_REPEATS_2"/>
    <property type="match status" value="8"/>
</dbReference>
<evidence type="ECO:0000313" key="6">
    <source>
        <dbReference type="EMBL" id="BBM83013.1"/>
    </source>
</evidence>
<feature type="coiled-coil region" evidence="4">
    <location>
        <begin position="290"/>
        <end position="317"/>
    </location>
</feature>
<feature type="repeat" description="WD" evidence="3">
    <location>
        <begin position="919"/>
        <end position="960"/>
    </location>
</feature>
<dbReference type="PANTHER" id="PTHR19848:SF8">
    <property type="entry name" value="F-BOX AND WD REPEAT DOMAIN CONTAINING 7"/>
    <property type="match status" value="1"/>
</dbReference>
<dbReference type="InterPro" id="IPR055442">
    <property type="entry name" value="Beta-prop_EML-like_2nd"/>
</dbReference>
<dbReference type="PRINTS" id="PR00320">
    <property type="entry name" value="GPROTEINBRPT"/>
</dbReference>
<accession>A0A5S9F2D9</accession>
<feature type="repeat" description="WD" evidence="3">
    <location>
        <begin position="793"/>
        <end position="834"/>
    </location>
</feature>
<dbReference type="PROSITE" id="PS00678">
    <property type="entry name" value="WD_REPEATS_1"/>
    <property type="match status" value="4"/>
</dbReference>
<evidence type="ECO:0000256" key="4">
    <source>
        <dbReference type="SAM" id="Coils"/>
    </source>
</evidence>
<keyword evidence="1 3" id="KW-0853">WD repeat</keyword>
<dbReference type="SMART" id="SM00320">
    <property type="entry name" value="WD40"/>
    <property type="match status" value="9"/>
</dbReference>
<dbReference type="CDD" id="cd00200">
    <property type="entry name" value="WD40"/>
    <property type="match status" value="1"/>
</dbReference>
<organism evidence="6 7">
    <name type="scientific">Uabimicrobium amorphum</name>
    <dbReference type="NCBI Taxonomy" id="2596890"/>
    <lineage>
        <taxon>Bacteria</taxon>
        <taxon>Pseudomonadati</taxon>
        <taxon>Planctomycetota</taxon>
        <taxon>Candidatus Uabimicrobiia</taxon>
        <taxon>Candidatus Uabimicrobiales</taxon>
        <taxon>Candidatus Uabimicrobiaceae</taxon>
        <taxon>Candidatus Uabimicrobium</taxon>
    </lineage>
</organism>
<feature type="repeat" description="WD" evidence="3">
    <location>
        <begin position="752"/>
        <end position="793"/>
    </location>
</feature>
<dbReference type="InterPro" id="IPR020472">
    <property type="entry name" value="WD40_PAC1"/>
</dbReference>
<dbReference type="InterPro" id="IPR036322">
    <property type="entry name" value="WD40_repeat_dom_sf"/>
</dbReference>
<feature type="repeat" description="WD" evidence="3">
    <location>
        <begin position="1002"/>
        <end position="1043"/>
    </location>
</feature>
<keyword evidence="7" id="KW-1185">Reference proteome</keyword>
<dbReference type="InterPro" id="IPR025139">
    <property type="entry name" value="DUF4062"/>
</dbReference>
<dbReference type="Proteomes" id="UP000326354">
    <property type="component" value="Chromosome"/>
</dbReference>
<dbReference type="Gene3D" id="2.130.10.10">
    <property type="entry name" value="YVTN repeat-like/Quinoprotein amine dehydrogenase"/>
    <property type="match status" value="3"/>
</dbReference>
<dbReference type="InterPro" id="IPR027417">
    <property type="entry name" value="P-loop_NTPase"/>
</dbReference>